<name>A0ABZ2U7X7_ASHYP</name>
<evidence type="ECO:0000313" key="3">
    <source>
        <dbReference type="Proteomes" id="UP001484199"/>
    </source>
</evidence>
<organism evidence="2 3">
    <name type="scientific">Ash yellows phytoplasma</name>
    <dbReference type="NCBI Taxonomy" id="35780"/>
    <lineage>
        <taxon>Bacteria</taxon>
        <taxon>Bacillati</taxon>
        <taxon>Mycoplasmatota</taxon>
        <taxon>Mollicutes</taxon>
        <taxon>Acholeplasmatales</taxon>
        <taxon>Acholeplasmataceae</taxon>
        <taxon>Candidatus Phytoplasma</taxon>
        <taxon>16SrVII (Ash yellows group)</taxon>
    </lineage>
</organism>
<evidence type="ECO:0008006" key="4">
    <source>
        <dbReference type="Google" id="ProtNLM"/>
    </source>
</evidence>
<sequence length="131" mass="15827">MFNNCIKKWLFIFFTLLIIFLLVLGLSYYFKIINFIFENKQDELLKENIYQDKIIEVEKPVEKIIYQDKFIEVEKPIIKLVEKIIYQDRIIDLSGEEKVRLSNNIKKSIGNLPIYKMKTSEIFKIIDNHFK</sequence>
<proteinExistence type="predicted"/>
<evidence type="ECO:0000256" key="1">
    <source>
        <dbReference type="SAM" id="Phobius"/>
    </source>
</evidence>
<gene>
    <name evidence="2" type="ORF">AshY1_02090</name>
</gene>
<protein>
    <recommendedName>
        <fullName evidence="4">Sequence-variable mosaic (SVM) signal sequence domain-containing protein</fullName>
    </recommendedName>
</protein>
<keyword evidence="1" id="KW-1133">Transmembrane helix</keyword>
<keyword evidence="1" id="KW-0472">Membrane</keyword>
<dbReference type="Proteomes" id="UP001484199">
    <property type="component" value="Chromosome"/>
</dbReference>
<dbReference type="EMBL" id="CP146843">
    <property type="protein sequence ID" value="WYY26344.1"/>
    <property type="molecule type" value="Genomic_DNA"/>
</dbReference>
<accession>A0ABZ2U7X7</accession>
<evidence type="ECO:0000313" key="2">
    <source>
        <dbReference type="EMBL" id="WYY26344.1"/>
    </source>
</evidence>
<keyword evidence="1" id="KW-0812">Transmembrane</keyword>
<feature type="transmembrane region" description="Helical" evidence="1">
    <location>
        <begin position="9"/>
        <end position="30"/>
    </location>
</feature>
<reference evidence="2" key="1">
    <citation type="submission" date="2024-03" db="EMBL/GenBank/DDBJ databases">
        <title>The Complete Genome of 'Candidatus Phytoplasma fraxini' AshY1 from the Ash Yellows Group.</title>
        <authorList>
            <person name="Boehm J.W."/>
            <person name="Huettel B."/>
            <person name="Schneider B."/>
            <person name="Kube M."/>
        </authorList>
    </citation>
    <scope>NUCLEOTIDE SEQUENCE [LARGE SCALE GENOMIC DNA]</scope>
    <source>
        <strain evidence="2">AshY1</strain>
    </source>
</reference>
<keyword evidence="3" id="KW-1185">Reference proteome</keyword>